<protein>
    <submittedName>
        <fullName evidence="4">Single-stranded DNA-binding protein, mitochondrial</fullName>
    </submittedName>
</protein>
<dbReference type="GO" id="GO:0042645">
    <property type="term" value="C:mitochondrial nucleoid"/>
    <property type="evidence" value="ECO:0007669"/>
    <property type="project" value="TreeGrafter"/>
</dbReference>
<dbReference type="InterPro" id="IPR000424">
    <property type="entry name" value="Primosome_PriB/ssb"/>
</dbReference>
<organism evidence="4">
    <name type="scientific">Anthurium amnicola</name>
    <dbReference type="NCBI Taxonomy" id="1678845"/>
    <lineage>
        <taxon>Eukaryota</taxon>
        <taxon>Viridiplantae</taxon>
        <taxon>Streptophyta</taxon>
        <taxon>Embryophyta</taxon>
        <taxon>Tracheophyta</taxon>
        <taxon>Spermatophyta</taxon>
        <taxon>Magnoliopsida</taxon>
        <taxon>Liliopsida</taxon>
        <taxon>Araceae</taxon>
        <taxon>Pothoideae</taxon>
        <taxon>Potheae</taxon>
        <taxon>Anthurium</taxon>
    </lineage>
</organism>
<gene>
    <name evidence="4" type="primary">At4g11060_2</name>
    <name evidence="4" type="ORF">g.48460</name>
</gene>
<evidence type="ECO:0000256" key="1">
    <source>
        <dbReference type="ARBA" id="ARBA00023125"/>
    </source>
</evidence>
<dbReference type="AlphaFoldDB" id="A0A1D1ZGU9"/>
<reference evidence="4" key="1">
    <citation type="submission" date="2015-07" db="EMBL/GenBank/DDBJ databases">
        <title>Transcriptome Assembly of Anthurium amnicola.</title>
        <authorList>
            <person name="Suzuki J."/>
        </authorList>
    </citation>
    <scope>NUCLEOTIDE SEQUENCE</scope>
</reference>
<dbReference type="GO" id="GO:0006264">
    <property type="term" value="P:mitochondrial DNA replication"/>
    <property type="evidence" value="ECO:0007669"/>
    <property type="project" value="TreeGrafter"/>
</dbReference>
<dbReference type="Pfam" id="PF00436">
    <property type="entry name" value="SSB"/>
    <property type="match status" value="1"/>
</dbReference>
<dbReference type="CDD" id="cd04496">
    <property type="entry name" value="SSB_OBF"/>
    <property type="match status" value="1"/>
</dbReference>
<sequence length="243" mass="26731">MAAVAAAVAGSSASPFASLSRRLLQARRLFPATPLHTRPHHRSFTRSFGDTTHTAATDVESDAEDAGRGGADPDAATDTPQQEEQQQQQQLLAFQRPLENGLDQGVYKAILVGKVGQKPVQKWLKSGRSVTMFSLGTGGIRNNRRPLDSEDPREYADRCAVQWHRVAVYPERLGNVALKHVKPGAIVYLEGNLETKIFSDPITGLVKRIREIALRRDGRLVFLGQESDDKQSGELELKGVGYY</sequence>
<accession>A0A1D1ZGU9</accession>
<dbReference type="GO" id="GO:0003697">
    <property type="term" value="F:single-stranded DNA binding"/>
    <property type="evidence" value="ECO:0007669"/>
    <property type="project" value="InterPro"/>
</dbReference>
<evidence type="ECO:0000313" key="4">
    <source>
        <dbReference type="EMBL" id="JAT66089.1"/>
    </source>
</evidence>
<feature type="compositionally biased region" description="Low complexity" evidence="3">
    <location>
        <begin position="72"/>
        <end position="90"/>
    </location>
</feature>
<keyword evidence="1 2" id="KW-0238">DNA-binding</keyword>
<evidence type="ECO:0000256" key="3">
    <source>
        <dbReference type="SAM" id="MobiDB-lite"/>
    </source>
</evidence>
<dbReference type="InterPro" id="IPR011344">
    <property type="entry name" value="ssDNA-bd"/>
</dbReference>
<name>A0A1D1ZGU9_9ARAE</name>
<dbReference type="InterPro" id="IPR012340">
    <property type="entry name" value="NA-bd_OB-fold"/>
</dbReference>
<dbReference type="PANTHER" id="PTHR10302">
    <property type="entry name" value="SINGLE-STRANDED DNA-BINDING PROTEIN"/>
    <property type="match status" value="1"/>
</dbReference>
<evidence type="ECO:0000256" key="2">
    <source>
        <dbReference type="PROSITE-ProRule" id="PRU00252"/>
    </source>
</evidence>
<dbReference type="FunFam" id="2.40.50.140:FF:000160">
    <property type="entry name" value="single-stranded DNA-binding protein, mitochondrial"/>
    <property type="match status" value="1"/>
</dbReference>
<feature type="region of interest" description="Disordered" evidence="3">
    <location>
        <begin position="59"/>
        <end position="90"/>
    </location>
</feature>
<dbReference type="PROSITE" id="PS50935">
    <property type="entry name" value="SSB"/>
    <property type="match status" value="1"/>
</dbReference>
<dbReference type="Gene3D" id="2.40.50.140">
    <property type="entry name" value="Nucleic acid-binding proteins"/>
    <property type="match status" value="1"/>
</dbReference>
<dbReference type="PANTHER" id="PTHR10302:SF16">
    <property type="entry name" value="NUCLEIC ACID-BINDING, OB-FOLD-LIKE PROTEIN"/>
    <property type="match status" value="1"/>
</dbReference>
<dbReference type="EMBL" id="GDJX01001847">
    <property type="protein sequence ID" value="JAT66089.1"/>
    <property type="molecule type" value="Transcribed_RNA"/>
</dbReference>
<dbReference type="SUPFAM" id="SSF50249">
    <property type="entry name" value="Nucleic acid-binding proteins"/>
    <property type="match status" value="1"/>
</dbReference>
<proteinExistence type="predicted"/>